<proteinExistence type="predicted"/>
<protein>
    <submittedName>
        <fullName evidence="2">BgtE-10132</fullName>
    </submittedName>
</protein>
<gene>
    <name evidence="2" type="ORF">BGT96224V316_LOCUS4243</name>
</gene>
<sequence>MRISSLAIVFQSASLFVATIAVQITSHETSQKKEFVCNRRIIGEDEFSKPPQRKITEIIDNGGPVSVADKFYELLQSVEDDKVVMYSDNDSNYFTFYSVNNLKLDNGWSNTNTLQEYILVIDEYGRVCAMILKLTVRQAMWGPASAPIFHFSLCVIDV</sequence>
<accession>A0A9X9MHD2</accession>
<keyword evidence="1" id="KW-0732">Signal</keyword>
<organism evidence="2 3">
    <name type="scientific">Blumeria graminis f. sp. tritici</name>
    <dbReference type="NCBI Taxonomy" id="62690"/>
    <lineage>
        <taxon>Eukaryota</taxon>
        <taxon>Fungi</taxon>
        <taxon>Dikarya</taxon>
        <taxon>Ascomycota</taxon>
        <taxon>Pezizomycotina</taxon>
        <taxon>Leotiomycetes</taxon>
        <taxon>Erysiphales</taxon>
        <taxon>Erysiphaceae</taxon>
        <taxon>Blumeria</taxon>
    </lineage>
</organism>
<feature type="signal peptide" evidence="1">
    <location>
        <begin position="1"/>
        <end position="21"/>
    </location>
</feature>
<dbReference type="EMBL" id="LR026989">
    <property type="protein sequence ID" value="VDB87993.1"/>
    <property type="molecule type" value="Genomic_DNA"/>
</dbReference>
<dbReference type="Proteomes" id="UP000324639">
    <property type="component" value="Chromosome Bgt_-06"/>
</dbReference>
<evidence type="ECO:0000313" key="2">
    <source>
        <dbReference type="EMBL" id="VDB87993.1"/>
    </source>
</evidence>
<evidence type="ECO:0000256" key="1">
    <source>
        <dbReference type="SAM" id="SignalP"/>
    </source>
</evidence>
<name>A0A9X9MHD2_BLUGR</name>
<keyword evidence="3" id="KW-1185">Reference proteome</keyword>
<feature type="chain" id="PRO_5040739286" evidence="1">
    <location>
        <begin position="22"/>
        <end position="158"/>
    </location>
</feature>
<dbReference type="AlphaFoldDB" id="A0A9X9MHD2"/>
<evidence type="ECO:0000313" key="3">
    <source>
        <dbReference type="Proteomes" id="UP000324639"/>
    </source>
</evidence>
<reference evidence="2 3" key="1">
    <citation type="submission" date="2018-08" db="EMBL/GenBank/DDBJ databases">
        <authorList>
            <person name="Muller C M."/>
        </authorList>
    </citation>
    <scope>NUCLEOTIDE SEQUENCE [LARGE SCALE GENOMIC DNA]</scope>
</reference>